<keyword evidence="4" id="KW-1185">Reference proteome</keyword>
<organism evidence="3 4">
    <name type="scientific">Halteria grandinella</name>
    <dbReference type="NCBI Taxonomy" id="5974"/>
    <lineage>
        <taxon>Eukaryota</taxon>
        <taxon>Sar</taxon>
        <taxon>Alveolata</taxon>
        <taxon>Ciliophora</taxon>
        <taxon>Intramacronucleata</taxon>
        <taxon>Spirotrichea</taxon>
        <taxon>Stichotrichia</taxon>
        <taxon>Sporadotrichida</taxon>
        <taxon>Halteriidae</taxon>
        <taxon>Halteria</taxon>
    </lineage>
</organism>
<dbReference type="InterPro" id="IPR006186">
    <property type="entry name" value="Ser/Thr-sp_prot-phosphatase"/>
</dbReference>
<keyword evidence="1" id="KW-0378">Hydrolase</keyword>
<dbReference type="Proteomes" id="UP000785679">
    <property type="component" value="Unassembled WGS sequence"/>
</dbReference>
<sequence>MYPDPSRPTIPNLQAVRKHLHEEGCIGKKELIRLIKDATDLFKSESNVIKMQEPVVIVGDIHGQYYDMMHMFEKVIDTKKETKLLFLGDYVDRGIFSIEVIVFLYTLKLNNPKNVVLLRGNHESRSMTEHFTFRLEVLQKYKEEEIYELFLESFEAMPLAATVNNDYLCMHGGISPSLTDLDMLNKINRFIEPPLSGLLCDLLWADPVEDHQAMRTSFTENKERDCSVKFGLKPVKTLLKKSNFLSIIRAHQVQVEGYKMHRWGGATAFPSVITVFSAPNYCGTYSNKGAVILIENDKMNIKQYKDVEHPFHLPGDIDLFRWSLPFLADKVTEMLYSIVGRNAAYSPQSAKELEHIDFSKLLKDYGKEESKSERADILRTKVKSVARLSRIFKNLRKNNEMLVAIKKQSSDGKIPRGLLMGGSPAMRNTLHDFQMSRYLDKPNEKYPSKQNPTPINRAYYIGKEQPQQTRLGGMYK</sequence>
<dbReference type="EMBL" id="RRYP01017688">
    <property type="protein sequence ID" value="TNV73997.1"/>
    <property type="molecule type" value="Genomic_DNA"/>
</dbReference>
<evidence type="ECO:0000259" key="2">
    <source>
        <dbReference type="PROSITE" id="PS00125"/>
    </source>
</evidence>
<comment type="catalytic activity">
    <reaction evidence="1">
        <text>O-phospho-L-threonyl-[protein] + H2O = L-threonyl-[protein] + phosphate</text>
        <dbReference type="Rhea" id="RHEA:47004"/>
        <dbReference type="Rhea" id="RHEA-COMP:11060"/>
        <dbReference type="Rhea" id="RHEA-COMP:11605"/>
        <dbReference type="ChEBI" id="CHEBI:15377"/>
        <dbReference type="ChEBI" id="CHEBI:30013"/>
        <dbReference type="ChEBI" id="CHEBI:43474"/>
        <dbReference type="ChEBI" id="CHEBI:61977"/>
        <dbReference type="EC" id="3.1.3.16"/>
    </reaction>
</comment>
<dbReference type="SMART" id="SM00156">
    <property type="entry name" value="PP2Ac"/>
    <property type="match status" value="1"/>
</dbReference>
<dbReference type="GO" id="GO:0033192">
    <property type="term" value="F:calmodulin-dependent protein phosphatase activity"/>
    <property type="evidence" value="ECO:0007669"/>
    <property type="project" value="InterPro"/>
</dbReference>
<comment type="caution">
    <text evidence="3">The sequence shown here is derived from an EMBL/GenBank/DDBJ whole genome shotgun (WGS) entry which is preliminary data.</text>
</comment>
<dbReference type="Gene3D" id="3.60.21.10">
    <property type="match status" value="1"/>
</dbReference>
<dbReference type="InterPro" id="IPR043360">
    <property type="entry name" value="PP2B"/>
</dbReference>
<name>A0A8J8SX24_HALGN</name>
<dbReference type="OrthoDB" id="5593063at2759"/>
<evidence type="ECO:0000313" key="4">
    <source>
        <dbReference type="Proteomes" id="UP000785679"/>
    </source>
</evidence>
<evidence type="ECO:0000313" key="3">
    <source>
        <dbReference type="EMBL" id="TNV73997.1"/>
    </source>
</evidence>
<dbReference type="Pfam" id="PF00149">
    <property type="entry name" value="Metallophos"/>
    <property type="match status" value="1"/>
</dbReference>
<comment type="similarity">
    <text evidence="1">Belongs to the PPP phosphatase family.</text>
</comment>
<evidence type="ECO:0000256" key="1">
    <source>
        <dbReference type="RuleBase" id="RU004273"/>
    </source>
</evidence>
<protein>
    <recommendedName>
        <fullName evidence="1">Serine/threonine-protein phosphatase</fullName>
        <ecNumber evidence="1">3.1.3.16</ecNumber>
    </recommendedName>
</protein>
<dbReference type="SUPFAM" id="SSF56300">
    <property type="entry name" value="Metallo-dependent phosphatases"/>
    <property type="match status" value="1"/>
</dbReference>
<dbReference type="InterPro" id="IPR004843">
    <property type="entry name" value="Calcineurin-like_PHP"/>
</dbReference>
<accession>A0A8J8SX24</accession>
<dbReference type="PRINTS" id="PR00114">
    <property type="entry name" value="STPHPHTASE"/>
</dbReference>
<dbReference type="PANTHER" id="PTHR45673">
    <property type="entry name" value="SERINE/THREONINE-PROTEIN PHOSPHATASE 2B CATALYTIC SUBUNIT 1-RELATED"/>
    <property type="match status" value="1"/>
</dbReference>
<dbReference type="AlphaFoldDB" id="A0A8J8SX24"/>
<proteinExistence type="inferred from homology"/>
<reference evidence="3" key="1">
    <citation type="submission" date="2019-06" db="EMBL/GenBank/DDBJ databases">
        <authorList>
            <person name="Zheng W."/>
        </authorList>
    </citation>
    <scope>NUCLEOTIDE SEQUENCE</scope>
    <source>
        <strain evidence="3">QDHG01</strain>
    </source>
</reference>
<dbReference type="InterPro" id="IPR029052">
    <property type="entry name" value="Metallo-depent_PP-like"/>
</dbReference>
<dbReference type="EC" id="3.1.3.16" evidence="1"/>
<feature type="domain" description="Serine/threonine specific protein phosphatases" evidence="2">
    <location>
        <begin position="118"/>
        <end position="123"/>
    </location>
</feature>
<dbReference type="GO" id="GO:0097720">
    <property type="term" value="P:calcineurin-mediated signaling"/>
    <property type="evidence" value="ECO:0007669"/>
    <property type="project" value="InterPro"/>
</dbReference>
<dbReference type="PROSITE" id="PS00125">
    <property type="entry name" value="SER_THR_PHOSPHATASE"/>
    <property type="match status" value="1"/>
</dbReference>
<gene>
    <name evidence="3" type="ORF">FGO68_gene13875</name>
</gene>